<keyword evidence="1" id="KW-0238">DNA-binding</keyword>
<dbReference type="SUPFAM" id="SSF50249">
    <property type="entry name" value="Nucleic acid-binding proteins"/>
    <property type="match status" value="1"/>
</dbReference>
<comment type="caution">
    <text evidence="1">The sequence shown here is derived from an EMBL/GenBank/DDBJ whole genome shotgun (WGS) entry which is preliminary data.</text>
</comment>
<dbReference type="RefSeq" id="WP_102075512.1">
    <property type="nucleotide sequence ID" value="NZ_PDNW01000023.1"/>
</dbReference>
<proteinExistence type="predicted"/>
<evidence type="ECO:0000313" key="2">
    <source>
        <dbReference type="Proteomes" id="UP000234190"/>
    </source>
</evidence>
<dbReference type="OrthoDB" id="8813484at2"/>
<organism evidence="1 2">
    <name type="scientific">Pollutimonas subterranea</name>
    <dbReference type="NCBI Taxonomy" id="2045210"/>
    <lineage>
        <taxon>Bacteria</taxon>
        <taxon>Pseudomonadati</taxon>
        <taxon>Pseudomonadota</taxon>
        <taxon>Betaproteobacteria</taxon>
        <taxon>Burkholderiales</taxon>
        <taxon>Alcaligenaceae</taxon>
        <taxon>Pollutimonas</taxon>
    </lineage>
</organism>
<sequence length="113" mass="11910">MIDALTAGRLYGAPKQGTGKTGDSYTTAKVKVMAGNGDTLLCNVIAFDEKVQAALLALDDGDSVAMSGSLTPKVYQDKAGDVRPTLDLVCHAVLTPYNVQRKHQAVNDSNGRD</sequence>
<dbReference type="AlphaFoldDB" id="A0A2N4TZS7"/>
<evidence type="ECO:0000313" key="1">
    <source>
        <dbReference type="EMBL" id="PLC48251.1"/>
    </source>
</evidence>
<dbReference type="InterPro" id="IPR012340">
    <property type="entry name" value="NA-bd_OB-fold"/>
</dbReference>
<gene>
    <name evidence="1" type="ORF">CR159_18900</name>
</gene>
<keyword evidence="2" id="KW-1185">Reference proteome</keyword>
<accession>A0A2N4TZS7</accession>
<dbReference type="Gene3D" id="2.40.50.140">
    <property type="entry name" value="Nucleic acid-binding proteins"/>
    <property type="match status" value="1"/>
</dbReference>
<dbReference type="EMBL" id="PDNW01000023">
    <property type="protein sequence ID" value="PLC48251.1"/>
    <property type="molecule type" value="Genomic_DNA"/>
</dbReference>
<dbReference type="GO" id="GO:0003697">
    <property type="term" value="F:single-stranded DNA binding"/>
    <property type="evidence" value="ECO:0007669"/>
    <property type="project" value="InterPro"/>
</dbReference>
<dbReference type="Proteomes" id="UP000234190">
    <property type="component" value="Unassembled WGS sequence"/>
</dbReference>
<reference evidence="1 2" key="1">
    <citation type="submission" date="2017-10" db="EMBL/GenBank/DDBJ databases">
        <title>Two draft genome sequences of Pusillimonas sp. strains isolated from a nitrate- and radionuclide-contaminated groundwater in Russia.</title>
        <authorList>
            <person name="Grouzdev D.S."/>
            <person name="Tourova T.P."/>
            <person name="Goeva M.A."/>
            <person name="Babich T.L."/>
            <person name="Sokolova D.S."/>
            <person name="Abdullin R."/>
            <person name="Poltaraus A.B."/>
            <person name="Toshchakov S.V."/>
            <person name="Nazina T.N."/>
        </authorList>
    </citation>
    <scope>NUCLEOTIDE SEQUENCE [LARGE SCALE GENOMIC DNA]</scope>
    <source>
        <strain evidence="1 2">JR1/69-3-13</strain>
    </source>
</reference>
<name>A0A2N4TZS7_9BURK</name>
<protein>
    <submittedName>
        <fullName evidence="1">Single-stranded DNA-binding protein</fullName>
    </submittedName>
</protein>